<dbReference type="Gene3D" id="3.40.50.300">
    <property type="entry name" value="P-loop containing nucleotide triphosphate hydrolases"/>
    <property type="match status" value="1"/>
</dbReference>
<dbReference type="SUPFAM" id="SSF82171">
    <property type="entry name" value="DPP6 N-terminal domain-like"/>
    <property type="match status" value="2"/>
</dbReference>
<dbReference type="SUPFAM" id="SSF52540">
    <property type="entry name" value="P-loop containing nucleoside triphosphate hydrolases"/>
    <property type="match status" value="1"/>
</dbReference>
<feature type="domain" description="Novel STAND NTPase 1" evidence="3">
    <location>
        <begin position="229"/>
        <end position="603"/>
    </location>
</feature>
<dbReference type="PANTHER" id="PTHR19879">
    <property type="entry name" value="TRANSCRIPTION INITIATION FACTOR TFIID"/>
    <property type="match status" value="1"/>
</dbReference>
<gene>
    <name evidence="4" type="ORF">GCM10010251_36670</name>
</gene>
<evidence type="ECO:0000256" key="2">
    <source>
        <dbReference type="SAM" id="MobiDB-lite"/>
    </source>
</evidence>
<comment type="caution">
    <text evidence="4">The sequence shown here is derived from an EMBL/GenBank/DDBJ whole genome shotgun (WGS) entry which is preliminary data.</text>
</comment>
<dbReference type="InterPro" id="IPR009003">
    <property type="entry name" value="Peptidase_S1_PA"/>
</dbReference>
<dbReference type="Pfam" id="PF20703">
    <property type="entry name" value="nSTAND1"/>
    <property type="match status" value="1"/>
</dbReference>
<keyword evidence="5" id="KW-1185">Reference proteome</keyword>
<evidence type="ECO:0000259" key="3">
    <source>
        <dbReference type="Pfam" id="PF20703"/>
    </source>
</evidence>
<sequence>MPRRYADRSGFVVRILTAATHRPVGTGFLIDDSRLVTCAHVINMALGRDAREQEAPDGALRLPVDFPILGDADGAPVRFCRVERWLPPPRSGTTGDDIAGLRIVGEPAPTAAGPARLPEKHEAENGCEVHVFGHPSTSTRRDGSWAAARVRGRVGGGMLQVDAAPDSAVRLQPGYSGSPLVASGPGGDTVVGMLSVASTREDRRDAYAVPLDRLVRAWPQVLATIPPSPYRGLRPFTADDETVFVGREEDTDQLERMVADETAVLVVGPSGIGKSSLVEAGLMPRWKAVGGLGVTVRPGGGAPLERLLTDLRVAFGPAAGPDADTLRSEVAADGTAAVVSRWAERLGQRVLLHLDQFEELLTGTPAGDRATLVDGLFPAVRAPSAPLCLVATLRADFLPLLLELPGVGRRLRDRVLALSPMSAAALERAITEPARTRGVTYEPGLAAQIAADAGGGPGSLPLMAFTLDRLWTAQRERRLTFADYRASGGVVGAINRYAETVHDQLCVEGHEGHVKAVLLALVRSRGGAAEAVAKAVPRSRFTDSGPTVDGLIRHRLLVSESDGDEPLVRLAHESLIRSWPRFARWVDEDADFQRWLAAMEERAGTDDLLADTRLGIAEHWLAERGGEVPDDVVRLVERSRSAWQQRVAELESARAAAETAADRARAAAAEARARQLAAASELATATGSRGGTLALTLAVESVRACWTLAGDTALRHALRTAPLPLARLDCDDWSGRSDRSGTPTRRLSATDPGLVMWALPAYDAATETRSVTYQLLRLDPESARGAGIHAVEGPPNPVLGLVLHRPLPYTPDGRAFLRADAHQATVTDLATGAVLAADTAGPPLLTALLSGDGSRLAVIRGHSEQGTHSDVTVHDAVVRVTDLATGSVRFERRIATLPGSVTFSADCTLLAATEQWYDDDRYKWLSRTTVHDLRGRLSGRRPPVTLTHDGSATQRIVFSPDRTLLVAGANYVDSCGDSRTGNIEVFDLDRGGELLHRHYHYLPVQNLVFSPDGEQLAVAVGDSRRPQTPGAGQLLEARSGRERHRLHHDFAVTSVTFNGDGSRVAFAGTHTVRVFGVTQGDELYAVDHEQELLDVVFHRDGRRVLTLAGDRLRPGPAWLFESRGAELNRIDHPRLYEAALVSEDGSTAYISLEHGPWSVHRDERQYLDQVFDLLTHDEIHTGRHLGHLQPRGISPNGDRLLFSADAVVEVHDLRGGTRPLTVRHEGCTGVDLARITSDGQRLVTAARHAISPGAAGLLRITDLRRNTTVASVEVAGSVEAVDGDGRLAAVLVHDEDAHRAFNDPELTGHGRLAVVRTADGTPQTEFRARRSPGAPYTPAVGFGPDGDWIAALCETTVTLRAAADGTVRWTTDTGTECGGLIVSPVGRHLAVIGDSYVPPYPFLLLDAGDGRILARYEASSTASAFSADGRRLALCLDDGVHVVDLDDLRSVCVVEHERAFVTGVGFAGPSGSRLITQDARSIRVSATDTAALLTEARARLTRELTDSERRRHLQTGHYSMGSVPHPG</sequence>
<dbReference type="RefSeq" id="WP_189937604.1">
    <property type="nucleotide sequence ID" value="NZ_BMSX01000007.1"/>
</dbReference>
<dbReference type="InterPro" id="IPR049052">
    <property type="entry name" value="nSTAND1"/>
</dbReference>
<dbReference type="InterPro" id="IPR027417">
    <property type="entry name" value="P-loop_NTPase"/>
</dbReference>
<dbReference type="Gene3D" id="2.40.10.120">
    <property type="match status" value="1"/>
</dbReference>
<dbReference type="InterPro" id="IPR001680">
    <property type="entry name" value="WD40_rpt"/>
</dbReference>
<evidence type="ECO:0000256" key="1">
    <source>
        <dbReference type="SAM" id="Coils"/>
    </source>
</evidence>
<protein>
    <recommendedName>
        <fullName evidence="3">Novel STAND NTPase 1 domain-containing protein</fullName>
    </recommendedName>
</protein>
<name>A0A918CCV0_9ACTN</name>
<dbReference type="SMART" id="SM00320">
    <property type="entry name" value="WD40"/>
    <property type="match status" value="4"/>
</dbReference>
<organism evidence="4 5">
    <name type="scientific">Streptomyces aurantiogriseus</name>
    <dbReference type="NCBI Taxonomy" id="66870"/>
    <lineage>
        <taxon>Bacteria</taxon>
        <taxon>Bacillati</taxon>
        <taxon>Actinomycetota</taxon>
        <taxon>Actinomycetes</taxon>
        <taxon>Kitasatosporales</taxon>
        <taxon>Streptomycetaceae</taxon>
        <taxon>Streptomyces</taxon>
    </lineage>
</organism>
<feature type="coiled-coil region" evidence="1">
    <location>
        <begin position="640"/>
        <end position="674"/>
    </location>
</feature>
<feature type="region of interest" description="Disordered" evidence="2">
    <location>
        <begin position="1506"/>
        <end position="1527"/>
    </location>
</feature>
<keyword evidence="1" id="KW-0175">Coiled coil</keyword>
<dbReference type="SUPFAM" id="SSF50494">
    <property type="entry name" value="Trypsin-like serine proteases"/>
    <property type="match status" value="1"/>
</dbReference>
<dbReference type="PANTHER" id="PTHR19879:SF9">
    <property type="entry name" value="TRANSCRIPTION INITIATION FACTOR TFIID SUBUNIT 5"/>
    <property type="match status" value="1"/>
</dbReference>
<dbReference type="InterPro" id="IPR015943">
    <property type="entry name" value="WD40/YVTN_repeat-like_dom_sf"/>
</dbReference>
<reference evidence="4" key="1">
    <citation type="journal article" date="2014" name="Int. J. Syst. Evol. Microbiol.">
        <title>Complete genome sequence of Corynebacterium casei LMG S-19264T (=DSM 44701T), isolated from a smear-ripened cheese.</title>
        <authorList>
            <consortium name="US DOE Joint Genome Institute (JGI-PGF)"/>
            <person name="Walter F."/>
            <person name="Albersmeier A."/>
            <person name="Kalinowski J."/>
            <person name="Ruckert C."/>
        </authorList>
    </citation>
    <scope>NUCLEOTIDE SEQUENCE</scope>
    <source>
        <strain evidence="4">JCM 4346</strain>
    </source>
</reference>
<dbReference type="Proteomes" id="UP000658320">
    <property type="component" value="Unassembled WGS sequence"/>
</dbReference>
<accession>A0A918CCV0</accession>
<proteinExistence type="predicted"/>
<evidence type="ECO:0000313" key="5">
    <source>
        <dbReference type="Proteomes" id="UP000658320"/>
    </source>
</evidence>
<dbReference type="Pfam" id="PF13365">
    <property type="entry name" value="Trypsin_2"/>
    <property type="match status" value="1"/>
</dbReference>
<evidence type="ECO:0000313" key="4">
    <source>
        <dbReference type="EMBL" id="GGR17200.1"/>
    </source>
</evidence>
<dbReference type="Gene3D" id="2.130.10.10">
    <property type="entry name" value="YVTN repeat-like/Quinoprotein amine dehydrogenase"/>
    <property type="match status" value="3"/>
</dbReference>
<reference evidence="4" key="2">
    <citation type="submission" date="2020-09" db="EMBL/GenBank/DDBJ databases">
        <authorList>
            <person name="Sun Q."/>
            <person name="Ohkuma M."/>
        </authorList>
    </citation>
    <scope>NUCLEOTIDE SEQUENCE</scope>
    <source>
        <strain evidence="4">JCM 4346</strain>
    </source>
</reference>
<dbReference type="EMBL" id="BMSX01000007">
    <property type="protein sequence ID" value="GGR17200.1"/>
    <property type="molecule type" value="Genomic_DNA"/>
</dbReference>